<accession>A0A8J3J8R9</accession>
<gene>
    <name evidence="1" type="ORF">Aru02nite_31260</name>
</gene>
<reference evidence="1" key="1">
    <citation type="submission" date="2021-01" db="EMBL/GenBank/DDBJ databases">
        <title>Whole genome shotgun sequence of Actinocatenispora rupis NBRC 107355.</title>
        <authorList>
            <person name="Komaki H."/>
            <person name="Tamura T."/>
        </authorList>
    </citation>
    <scope>NUCLEOTIDE SEQUENCE</scope>
    <source>
        <strain evidence="1">NBRC 107355</strain>
    </source>
</reference>
<keyword evidence="2" id="KW-1185">Reference proteome</keyword>
<protein>
    <submittedName>
        <fullName evidence="1">Uncharacterized protein</fullName>
    </submittedName>
</protein>
<organism evidence="1 2">
    <name type="scientific">Actinocatenispora rupis</name>
    <dbReference type="NCBI Taxonomy" id="519421"/>
    <lineage>
        <taxon>Bacteria</taxon>
        <taxon>Bacillati</taxon>
        <taxon>Actinomycetota</taxon>
        <taxon>Actinomycetes</taxon>
        <taxon>Micromonosporales</taxon>
        <taxon>Micromonosporaceae</taxon>
        <taxon>Actinocatenispora</taxon>
    </lineage>
</organism>
<proteinExistence type="predicted"/>
<name>A0A8J3J8R9_9ACTN</name>
<evidence type="ECO:0000313" key="2">
    <source>
        <dbReference type="Proteomes" id="UP000612808"/>
    </source>
</evidence>
<sequence length="309" mass="32980">MFGSAAVALGLATSSCGLGPHSGQRTGFPGTEEVTDALHALVKKAGRDTFQEVDVSSDGLLGARLLLPDGSVQTYSFTEGWSKEGREGKSEFTSPVSVRLRDLPLRHLARFAHVLKTETMTVRMDVDYVGKIRVKAEPKKSADAVGLKLDGTGRLPEADPGTVSGVRSAVAEIVAAYGRKAERIGSFNGFVHIDANVAGCRAGVRIVREPLLAAQANLAQETPFDPSRLFDPSGFDPTMAVTRKATIAKEAGVDGKVWDWEYRRPAQGRAPQLSYGIGGSGPDTRVWLDEKGTIVSRGECPKNTAWCPA</sequence>
<dbReference type="EMBL" id="BOMB01000017">
    <property type="protein sequence ID" value="GID12237.1"/>
    <property type="molecule type" value="Genomic_DNA"/>
</dbReference>
<comment type="caution">
    <text evidence="1">The sequence shown here is derived from an EMBL/GenBank/DDBJ whole genome shotgun (WGS) entry which is preliminary data.</text>
</comment>
<dbReference type="Proteomes" id="UP000612808">
    <property type="component" value="Unassembled WGS sequence"/>
</dbReference>
<dbReference type="AlphaFoldDB" id="A0A8J3J8R9"/>
<evidence type="ECO:0000313" key="1">
    <source>
        <dbReference type="EMBL" id="GID12237.1"/>
    </source>
</evidence>